<evidence type="ECO:0000256" key="1">
    <source>
        <dbReference type="SAM" id="MobiDB-lite"/>
    </source>
</evidence>
<feature type="region of interest" description="Disordered" evidence="1">
    <location>
        <begin position="111"/>
        <end position="179"/>
    </location>
</feature>
<evidence type="ECO:0008006" key="4">
    <source>
        <dbReference type="Google" id="ProtNLM"/>
    </source>
</evidence>
<name>A0AAN9YR67_9PEZI</name>
<gene>
    <name evidence="2" type="ORF">SLS62_007009</name>
</gene>
<protein>
    <recommendedName>
        <fullName evidence="4">C2H2-type domain-containing protein</fullName>
    </recommendedName>
</protein>
<comment type="caution">
    <text evidence="2">The sequence shown here is derived from an EMBL/GenBank/DDBJ whole genome shotgun (WGS) entry which is preliminary data.</text>
</comment>
<accession>A0AAN9YR67</accession>
<dbReference type="EMBL" id="JAKJXP020000055">
    <property type="protein sequence ID" value="KAK7751024.1"/>
    <property type="molecule type" value="Genomic_DNA"/>
</dbReference>
<dbReference type="Proteomes" id="UP001320420">
    <property type="component" value="Unassembled WGS sequence"/>
</dbReference>
<reference evidence="2 3" key="1">
    <citation type="submission" date="2024-02" db="EMBL/GenBank/DDBJ databases">
        <title>De novo assembly and annotation of 12 fungi associated with fruit tree decline syndrome in Ontario, Canada.</title>
        <authorList>
            <person name="Sulman M."/>
            <person name="Ellouze W."/>
            <person name="Ilyukhin E."/>
        </authorList>
    </citation>
    <scope>NUCLEOTIDE SEQUENCE [LARGE SCALE GENOMIC DNA]</scope>
    <source>
        <strain evidence="2 3">M11/M66-122</strain>
    </source>
</reference>
<feature type="region of interest" description="Disordered" evidence="1">
    <location>
        <begin position="1"/>
        <end position="68"/>
    </location>
</feature>
<feature type="region of interest" description="Disordered" evidence="1">
    <location>
        <begin position="191"/>
        <end position="230"/>
    </location>
</feature>
<evidence type="ECO:0000313" key="3">
    <source>
        <dbReference type="Proteomes" id="UP001320420"/>
    </source>
</evidence>
<keyword evidence="3" id="KW-1185">Reference proteome</keyword>
<dbReference type="AlphaFoldDB" id="A0AAN9YR67"/>
<proteinExistence type="predicted"/>
<sequence length="440" mass="48388">MPEDDVTMGGTGALETVKADPDSLPGGQLEERTNTSTPVPQIVSDIIRPNQQGTTGRYPSKHEQGMRQASSLAMGGIKQGLNALHSHGPPPTPSNTRFAVVINSSPAKAHALASSHTFPTPKMQKKAATTASSREQRVKTEPRSTAAGFTTFDEQLATTRSSPQGQQQRGRPKGWKPGMTYAEMRAVLGGSGGGEAAATRRKAATSSSAQQGGGGGEPKRRGRPPRAPEATAREHYLQQNPTYTHFCCEWVEPSGQGRKERRCPAELQNLETLRRHVYIAHEDHYFTNDGSFVCRWGRCGEKKTETDAGASAFFGVVLADQDAFDAHVEREHFRPFAWHVGDGVQNRGNEGKRQEVSAQAQGKDTGDQPLPAYLFKDGVQVTPSIRDQRLEDDQRRRERRRKLRRLLIQKDENAPDEEEYILQTLGLAQAPQRDGEGRFC</sequence>
<feature type="compositionally biased region" description="Low complexity" evidence="1">
    <location>
        <begin position="158"/>
        <end position="169"/>
    </location>
</feature>
<feature type="region of interest" description="Disordered" evidence="1">
    <location>
        <begin position="344"/>
        <end position="369"/>
    </location>
</feature>
<evidence type="ECO:0000313" key="2">
    <source>
        <dbReference type="EMBL" id="KAK7751024.1"/>
    </source>
</evidence>
<organism evidence="2 3">
    <name type="scientific">Diatrype stigma</name>
    <dbReference type="NCBI Taxonomy" id="117547"/>
    <lineage>
        <taxon>Eukaryota</taxon>
        <taxon>Fungi</taxon>
        <taxon>Dikarya</taxon>
        <taxon>Ascomycota</taxon>
        <taxon>Pezizomycotina</taxon>
        <taxon>Sordariomycetes</taxon>
        <taxon>Xylariomycetidae</taxon>
        <taxon>Xylariales</taxon>
        <taxon>Diatrypaceae</taxon>
        <taxon>Diatrype</taxon>
    </lineage>
</organism>